<protein>
    <submittedName>
        <fullName evidence="1">Uncharacterized protein</fullName>
    </submittedName>
</protein>
<evidence type="ECO:0000313" key="2">
    <source>
        <dbReference type="Proteomes" id="UP001367030"/>
    </source>
</evidence>
<sequence>MTQADESTYEEFLDWMCISIHKEKEDLALCVYRFTTTRWRILDEKRNEPIGSVFGLVEIRKSDGTLKLIEPMPGDSQRRIATRAAQKIASHWAKGELPENTMYAAG</sequence>
<dbReference type="EMBL" id="JBBKZS010000001">
    <property type="protein sequence ID" value="MEJ8853642.1"/>
    <property type="molecule type" value="Genomic_DNA"/>
</dbReference>
<dbReference type="RefSeq" id="WP_340333722.1">
    <property type="nucleotide sequence ID" value="NZ_JBBKZS010000001.1"/>
</dbReference>
<reference evidence="1 2" key="1">
    <citation type="submission" date="2024-03" db="EMBL/GenBank/DDBJ databases">
        <title>Novel species of the genus Variovorax.</title>
        <authorList>
            <person name="Liu Q."/>
            <person name="Xin Y.-H."/>
        </authorList>
    </citation>
    <scope>NUCLEOTIDE SEQUENCE [LARGE SCALE GENOMIC DNA]</scope>
    <source>
        <strain evidence="1 2">KACC 18901</strain>
    </source>
</reference>
<proteinExistence type="predicted"/>
<evidence type="ECO:0000313" key="1">
    <source>
        <dbReference type="EMBL" id="MEJ8853642.1"/>
    </source>
</evidence>
<accession>A0ABU8X4M2</accession>
<name>A0ABU8X4M2_9BURK</name>
<keyword evidence="2" id="KW-1185">Reference proteome</keyword>
<organism evidence="1 2">
    <name type="scientific">Variovorax robiniae</name>
    <dbReference type="NCBI Taxonomy" id="1836199"/>
    <lineage>
        <taxon>Bacteria</taxon>
        <taxon>Pseudomonadati</taxon>
        <taxon>Pseudomonadota</taxon>
        <taxon>Betaproteobacteria</taxon>
        <taxon>Burkholderiales</taxon>
        <taxon>Comamonadaceae</taxon>
        <taxon>Variovorax</taxon>
    </lineage>
</organism>
<dbReference type="Proteomes" id="UP001367030">
    <property type="component" value="Unassembled WGS sequence"/>
</dbReference>
<gene>
    <name evidence="1" type="ORF">WKW79_03635</name>
</gene>
<comment type="caution">
    <text evidence="1">The sequence shown here is derived from an EMBL/GenBank/DDBJ whole genome shotgun (WGS) entry which is preliminary data.</text>
</comment>